<feature type="domain" description="GIY-YIG" evidence="1">
    <location>
        <begin position="13"/>
        <end position="105"/>
    </location>
</feature>
<gene>
    <name evidence="2" type="ORF">HKX02_05600</name>
</gene>
<dbReference type="PROSITE" id="PS50164">
    <property type="entry name" value="GIY_YIG"/>
    <property type="match status" value="1"/>
</dbReference>
<dbReference type="RefSeq" id="WP_171317594.1">
    <property type="nucleotide sequence ID" value="NZ_JABFCY010000002.1"/>
</dbReference>
<reference evidence="2 3" key="1">
    <citation type="submission" date="2020-05" db="EMBL/GenBank/DDBJ databases">
        <title>Draft Genome Sequence of Ochrobactrum soli Isolated from Stable Fly Gut.</title>
        <authorList>
            <person name="Pileggi M.T."/>
            <person name="Vazhakkala L.J."/>
            <person name="Wong C.N."/>
        </authorList>
    </citation>
    <scope>NUCLEOTIDE SEQUENCE [LARGE SCALE GENOMIC DNA]</scope>
    <source>
        <strain evidence="2 3">MTP-C0764</strain>
    </source>
</reference>
<keyword evidence="3" id="KW-1185">Reference proteome</keyword>
<evidence type="ECO:0000259" key="1">
    <source>
        <dbReference type="PROSITE" id="PS50164"/>
    </source>
</evidence>
<sequence length="255" mass="29272">MTDSFPYTVAKELQAYVYRLIDPRNGETFYVGKGRGDRVFHHVKEANFIADDPSAIMAPKIDRITEIRKAGYQIQYIIHRHGMDDKTAYQVEASLIDAYPNLRNAVRGHHASLYGIASVEDIMHRYNLPEAKFSYGHRLLVITINKLRGRRDKKVIFDLVRYCWPLSLERARTVQYVLAVDRGVIVGAFEPLKWAPAIAKDYPDIGGIVDEPHRIAFQGERAPDDLWDMYVGEHGKRINPIDIPPSRQACRYIGF</sequence>
<evidence type="ECO:0000313" key="3">
    <source>
        <dbReference type="Proteomes" id="UP000574931"/>
    </source>
</evidence>
<organism evidence="2 3">
    <name type="scientific">Ochrobactrum soli</name>
    <dbReference type="NCBI Taxonomy" id="2448455"/>
    <lineage>
        <taxon>Bacteria</taxon>
        <taxon>Pseudomonadati</taxon>
        <taxon>Pseudomonadota</taxon>
        <taxon>Alphaproteobacteria</taxon>
        <taxon>Hyphomicrobiales</taxon>
        <taxon>Brucellaceae</taxon>
        <taxon>Brucella/Ochrobactrum group</taxon>
        <taxon>Ochrobactrum</taxon>
    </lineage>
</organism>
<dbReference type="Pfam" id="PF22945">
    <property type="entry name" value="LEM-3_GIY-YIG"/>
    <property type="match status" value="1"/>
</dbReference>
<dbReference type="AlphaFoldDB" id="A0A849KW99"/>
<dbReference type="EMBL" id="JABFCY010000002">
    <property type="protein sequence ID" value="NNU59732.1"/>
    <property type="molecule type" value="Genomic_DNA"/>
</dbReference>
<dbReference type="Proteomes" id="UP000574931">
    <property type="component" value="Unassembled WGS sequence"/>
</dbReference>
<protein>
    <recommendedName>
        <fullName evidence="1">GIY-YIG domain-containing protein</fullName>
    </recommendedName>
</protein>
<dbReference type="InterPro" id="IPR000305">
    <property type="entry name" value="GIY-YIG_endonuc"/>
</dbReference>
<accession>A0A849KW99</accession>
<name>A0A849KW99_9HYPH</name>
<proteinExistence type="predicted"/>
<dbReference type="CDD" id="cd10440">
    <property type="entry name" value="GIY-YIG_COG3680"/>
    <property type="match status" value="1"/>
</dbReference>
<evidence type="ECO:0000313" key="2">
    <source>
        <dbReference type="EMBL" id="NNU59732.1"/>
    </source>
</evidence>
<comment type="caution">
    <text evidence="2">The sequence shown here is derived from an EMBL/GenBank/DDBJ whole genome shotgun (WGS) entry which is preliminary data.</text>
</comment>